<dbReference type="RefSeq" id="WP_379068543.1">
    <property type="nucleotide sequence ID" value="NZ_JBHTIT010000001.1"/>
</dbReference>
<gene>
    <name evidence="1" type="ORF">ACFQ0F_02025</name>
</gene>
<keyword evidence="2" id="KW-1185">Reference proteome</keyword>
<proteinExistence type="predicted"/>
<name>A0ABW3HHR4_9GAMM</name>
<evidence type="ECO:0000313" key="2">
    <source>
        <dbReference type="Proteomes" id="UP001597044"/>
    </source>
</evidence>
<evidence type="ECO:0000313" key="1">
    <source>
        <dbReference type="EMBL" id="MFD0949179.1"/>
    </source>
</evidence>
<organism evidence="1 2">
    <name type="scientific">Paraperlucidibaca wandonensis</name>
    <dbReference type="NCBI Taxonomy" id="1268273"/>
    <lineage>
        <taxon>Bacteria</taxon>
        <taxon>Pseudomonadati</taxon>
        <taxon>Pseudomonadota</taxon>
        <taxon>Gammaproteobacteria</taxon>
        <taxon>Moraxellales</taxon>
        <taxon>Moraxellaceae</taxon>
        <taxon>Paraperlucidibaca</taxon>
    </lineage>
</organism>
<dbReference type="Proteomes" id="UP001597044">
    <property type="component" value="Unassembled WGS sequence"/>
</dbReference>
<sequence>MNLTLITTEELAKRIKYSPHYIRRHLVDNKLLEGVHYKRPFDGRKILFIWERIESEIFGSQDSIVIPMASGGAYHG</sequence>
<protein>
    <submittedName>
        <fullName evidence="1">Uncharacterized protein</fullName>
    </submittedName>
</protein>
<reference evidence="2" key="1">
    <citation type="journal article" date="2019" name="Int. J. Syst. Evol. Microbiol.">
        <title>The Global Catalogue of Microorganisms (GCM) 10K type strain sequencing project: providing services to taxonomists for standard genome sequencing and annotation.</title>
        <authorList>
            <consortium name="The Broad Institute Genomics Platform"/>
            <consortium name="The Broad Institute Genome Sequencing Center for Infectious Disease"/>
            <person name="Wu L."/>
            <person name="Ma J."/>
        </authorList>
    </citation>
    <scope>NUCLEOTIDE SEQUENCE [LARGE SCALE GENOMIC DNA]</scope>
    <source>
        <strain evidence="2">CCUG 63419</strain>
    </source>
</reference>
<dbReference type="EMBL" id="JBHTIT010000001">
    <property type="protein sequence ID" value="MFD0949179.1"/>
    <property type="molecule type" value="Genomic_DNA"/>
</dbReference>
<accession>A0ABW3HHR4</accession>
<comment type="caution">
    <text evidence="1">The sequence shown here is derived from an EMBL/GenBank/DDBJ whole genome shotgun (WGS) entry which is preliminary data.</text>
</comment>